<keyword evidence="5" id="KW-1185">Reference proteome</keyword>
<geneLocation type="plasmid" evidence="4 5">
    <name>pDAETH-2</name>
</geneLocation>
<evidence type="ECO:0000256" key="2">
    <source>
        <dbReference type="PROSITE-ProRule" id="PRU00169"/>
    </source>
</evidence>
<keyword evidence="4" id="KW-0614">Plasmid</keyword>
<evidence type="ECO:0000313" key="4">
    <source>
        <dbReference type="EMBL" id="BDP44116.1"/>
    </source>
</evidence>
<evidence type="ECO:0000313" key="5">
    <source>
        <dbReference type="Proteomes" id="UP001064971"/>
    </source>
</evidence>
<dbReference type="Gene3D" id="3.40.50.2300">
    <property type="match status" value="1"/>
</dbReference>
<feature type="domain" description="Response regulatory" evidence="3">
    <location>
        <begin position="21"/>
        <end position="138"/>
    </location>
</feature>
<feature type="modified residue" description="4-aspartylphosphate" evidence="2">
    <location>
        <position position="73"/>
    </location>
</feature>
<proteinExistence type="predicted"/>
<dbReference type="EMBL" id="AP026562">
    <property type="protein sequence ID" value="BDP44116.1"/>
    <property type="molecule type" value="Genomic_DNA"/>
</dbReference>
<dbReference type="PROSITE" id="PS50110">
    <property type="entry name" value="RESPONSE_REGULATORY"/>
    <property type="match status" value="1"/>
</dbReference>
<dbReference type="InterPro" id="IPR001789">
    <property type="entry name" value="Sig_transdc_resp-reg_receiver"/>
</dbReference>
<evidence type="ECO:0000256" key="1">
    <source>
        <dbReference type="ARBA" id="ARBA00022553"/>
    </source>
</evidence>
<dbReference type="Proteomes" id="UP001064971">
    <property type="component" value="Plasmid pDAETH-2"/>
</dbReference>
<dbReference type="SUPFAM" id="SSF52172">
    <property type="entry name" value="CheY-like"/>
    <property type="match status" value="1"/>
</dbReference>
<protein>
    <submittedName>
        <fullName evidence="4">Response regulator</fullName>
    </submittedName>
</protein>
<dbReference type="InterPro" id="IPR050595">
    <property type="entry name" value="Bact_response_regulator"/>
</dbReference>
<dbReference type="SMART" id="SM00448">
    <property type="entry name" value="REC"/>
    <property type="match status" value="1"/>
</dbReference>
<keyword evidence="1 2" id="KW-0597">Phosphoprotein</keyword>
<dbReference type="PANTHER" id="PTHR44591:SF3">
    <property type="entry name" value="RESPONSE REGULATORY DOMAIN-CONTAINING PROTEIN"/>
    <property type="match status" value="1"/>
</dbReference>
<dbReference type="PANTHER" id="PTHR44591">
    <property type="entry name" value="STRESS RESPONSE REGULATOR PROTEIN 1"/>
    <property type="match status" value="1"/>
</dbReference>
<reference evidence="4" key="1">
    <citation type="submission" date="2022-07" db="EMBL/GenBank/DDBJ databases">
        <title>Complete Genome Sequence of the Radioresistant Bacterium Deinococcus aetherius ST0316, Isolated from the Air Dust collected in Lower Stratosphere above Japan.</title>
        <authorList>
            <person name="Satoh K."/>
            <person name="Hagiwara K."/>
            <person name="Katsumata K."/>
            <person name="Kubo A."/>
            <person name="Yokobori S."/>
            <person name="Yamagishi A."/>
            <person name="Oono Y."/>
            <person name="Narumi I."/>
        </authorList>
    </citation>
    <scope>NUCLEOTIDE SEQUENCE</scope>
    <source>
        <strain evidence="4">ST0316</strain>
        <plasmid evidence="4">pDAETH-2</plasmid>
    </source>
</reference>
<dbReference type="InterPro" id="IPR011006">
    <property type="entry name" value="CheY-like_superfamily"/>
</dbReference>
<name>A0ABM8AJW5_9DEIO</name>
<organism evidence="4 5">
    <name type="scientific">Deinococcus aetherius</name>
    <dbReference type="NCBI Taxonomy" id="200252"/>
    <lineage>
        <taxon>Bacteria</taxon>
        <taxon>Thermotogati</taxon>
        <taxon>Deinococcota</taxon>
        <taxon>Deinococci</taxon>
        <taxon>Deinococcales</taxon>
        <taxon>Deinococcaceae</taxon>
        <taxon>Deinococcus</taxon>
    </lineage>
</organism>
<dbReference type="RefSeq" id="WP_264778474.1">
    <property type="nucleotide sequence ID" value="NZ_AP026562.1"/>
</dbReference>
<evidence type="ECO:0000259" key="3">
    <source>
        <dbReference type="PROSITE" id="PS50110"/>
    </source>
</evidence>
<accession>A0ABM8AJW5</accession>
<gene>
    <name evidence="4" type="ORF">DAETH_40850</name>
</gene>
<sequence length="140" mass="15083">MVLKRDSTGPRPEAARSAVRRVLVIEDSAQDALLLELAFEELAPSVQVHLAHDGEEALHALGTLPAPDFVLLDLHLPGRDGLELLGLVRDRVGEGVRVVCWSSRAQPREVEATSALGAAYVEKPLGHDDLLVLVESWLGG</sequence>
<dbReference type="Pfam" id="PF00072">
    <property type="entry name" value="Response_reg"/>
    <property type="match status" value="1"/>
</dbReference>